<evidence type="ECO:0000313" key="16">
    <source>
        <dbReference type="Proteomes" id="UP000663877"/>
    </source>
</evidence>
<gene>
    <name evidence="13" type="ORF">BJG266_LOCUS41806</name>
    <name evidence="14" type="ORF">QVE165_LOCUS58682</name>
</gene>
<dbReference type="SUPFAM" id="SSF144206">
    <property type="entry name" value="NOB1 zinc finger-like"/>
    <property type="match status" value="1"/>
</dbReference>
<dbReference type="GO" id="GO:0016787">
    <property type="term" value="F:hydrolase activity"/>
    <property type="evidence" value="ECO:0007669"/>
    <property type="project" value="UniProtKB-KW"/>
</dbReference>
<evidence type="ECO:0000256" key="10">
    <source>
        <dbReference type="SAM" id="MobiDB-lite"/>
    </source>
</evidence>
<dbReference type="InterPro" id="IPR014881">
    <property type="entry name" value="NOB1_Zn-bd"/>
</dbReference>
<dbReference type="OrthoDB" id="446759at2759"/>
<feature type="binding site" evidence="9">
    <location>
        <position position="297"/>
    </location>
    <ligand>
        <name>Zn(2+)</name>
        <dbReference type="ChEBI" id="CHEBI:29105"/>
    </ligand>
</feature>
<sequence>MSTSNNINKRVSHLVVDSSAFIRQAPLHNLTDVVYTVEDVVKEIRDIKTRESLNVVLYTLKFKEPSTDAIRFVTNYAKKTGDYAFLSAVDLRLLALTYQLYEENVGTDKLNLEPKMNASVANATTTFGNAGVKLAGFVFPKNDEKSDEQSVKSTTDNAVEKEEQIVENNNEEVDEEDAEEEEEEEEEEDNDNEDIQSFVTAHDNEHDRLTESVNDLHLGHDDDGWITPSNIKYVKSKALDNGTTDNSETVHETLPVACITTDFSMQNVLIQMGIPILSVDGLLIRTARSYVLKCRVCPGVTCQMKKQFCPECGNPSLQRASVSTDASGQRHYHLTGRYRPKPRQSLPLPRGGKHPNNPIRVEGQPRPQNRPTRKALMKRHVLDDDYLANTSPFAVHDIYSRAATLGIKPTKR</sequence>
<feature type="domain" description="Ribonuclease PIN" evidence="12">
    <location>
        <begin position="14"/>
        <end position="100"/>
    </location>
</feature>
<keyword evidence="3" id="KW-0540">Nuclease</keyword>
<keyword evidence="7 8" id="KW-0539">Nucleus</keyword>
<keyword evidence="6 8" id="KW-0862">Zinc</keyword>
<feature type="binding site" evidence="9">
    <location>
        <position position="312"/>
    </location>
    <ligand>
        <name>Zn(2+)</name>
        <dbReference type="ChEBI" id="CHEBI:29105"/>
    </ligand>
</feature>
<feature type="binding site" evidence="9">
    <location>
        <position position="294"/>
    </location>
    <ligand>
        <name>Zn(2+)</name>
        <dbReference type="ChEBI" id="CHEBI:29105"/>
    </ligand>
</feature>
<dbReference type="GO" id="GO:0005737">
    <property type="term" value="C:cytoplasm"/>
    <property type="evidence" value="ECO:0007669"/>
    <property type="project" value="UniProtKB-ARBA"/>
</dbReference>
<proteinExistence type="inferred from homology"/>
<comment type="subcellular location">
    <subcellularLocation>
        <location evidence="1 8">Nucleus</location>
    </subcellularLocation>
</comment>
<keyword evidence="5" id="KW-0378">Hydrolase</keyword>
<dbReference type="Gene3D" id="3.40.50.1010">
    <property type="entry name" value="5'-nuclease"/>
    <property type="match status" value="1"/>
</dbReference>
<dbReference type="PANTHER" id="PTHR12814">
    <property type="entry name" value="RNA-BINDING PROTEIN NOB1"/>
    <property type="match status" value="1"/>
</dbReference>
<dbReference type="GO" id="GO:0031981">
    <property type="term" value="C:nuclear lumen"/>
    <property type="evidence" value="ECO:0007669"/>
    <property type="project" value="UniProtKB-ARBA"/>
</dbReference>
<dbReference type="InterPro" id="IPR033411">
    <property type="entry name" value="Ribonuclease_PIN"/>
</dbReference>
<evidence type="ECO:0000313" key="13">
    <source>
        <dbReference type="EMBL" id="CAF1476122.1"/>
    </source>
</evidence>
<feature type="compositionally biased region" description="Basic residues" evidence="10">
    <location>
        <begin position="330"/>
        <end position="342"/>
    </location>
</feature>
<evidence type="ECO:0000256" key="2">
    <source>
        <dbReference type="ARBA" id="ARBA00005858"/>
    </source>
</evidence>
<comment type="caution">
    <text evidence="13">The sequence shown here is derived from an EMBL/GenBank/DDBJ whole genome shotgun (WGS) entry which is preliminary data.</text>
</comment>
<reference evidence="13" key="1">
    <citation type="submission" date="2021-02" db="EMBL/GenBank/DDBJ databases">
        <authorList>
            <person name="Nowell W R."/>
        </authorList>
    </citation>
    <scope>NUCLEOTIDE SEQUENCE</scope>
</reference>
<dbReference type="GO" id="GO:0030688">
    <property type="term" value="C:preribosome, small subunit precursor"/>
    <property type="evidence" value="ECO:0007669"/>
    <property type="project" value="TreeGrafter"/>
</dbReference>
<dbReference type="GO" id="GO:0046872">
    <property type="term" value="F:metal ion binding"/>
    <property type="evidence" value="ECO:0007669"/>
    <property type="project" value="UniProtKB-UniRule"/>
</dbReference>
<dbReference type="EMBL" id="CAJNOI010002444">
    <property type="protein sequence ID" value="CAF1476122.1"/>
    <property type="molecule type" value="Genomic_DNA"/>
</dbReference>
<dbReference type="Gene3D" id="6.20.210.10">
    <property type="entry name" value="Nin one binding (NOB1), Zn-ribbon-like"/>
    <property type="match status" value="1"/>
</dbReference>
<protein>
    <recommendedName>
        <fullName evidence="8">RNA-binding protein NOB1</fullName>
    </recommendedName>
</protein>
<dbReference type="Proteomes" id="UP000663877">
    <property type="component" value="Unassembled WGS sequence"/>
</dbReference>
<dbReference type="GO" id="GO:0004521">
    <property type="term" value="F:RNA endonuclease activity"/>
    <property type="evidence" value="ECO:0007669"/>
    <property type="project" value="UniProtKB-UniRule"/>
</dbReference>
<evidence type="ECO:0000256" key="7">
    <source>
        <dbReference type="ARBA" id="ARBA00023242"/>
    </source>
</evidence>
<dbReference type="Pfam" id="PF08772">
    <property type="entry name" value="Zn_ribbon_NOB1"/>
    <property type="match status" value="1"/>
</dbReference>
<dbReference type="Pfam" id="PF17146">
    <property type="entry name" value="PIN_6"/>
    <property type="match status" value="1"/>
</dbReference>
<evidence type="ECO:0000259" key="12">
    <source>
        <dbReference type="Pfam" id="PF17146"/>
    </source>
</evidence>
<dbReference type="AlphaFoldDB" id="A0A815REJ5"/>
<evidence type="ECO:0000256" key="9">
    <source>
        <dbReference type="PIRSR" id="PIRSR037125-1"/>
    </source>
</evidence>
<accession>A0A815REJ5</accession>
<feature type="domain" description="Nin one binding (NOB1) Zn-ribbon-like" evidence="11">
    <location>
        <begin position="284"/>
        <end position="350"/>
    </location>
</feature>
<evidence type="ECO:0000256" key="8">
    <source>
        <dbReference type="PIRNR" id="PIRNR037125"/>
    </source>
</evidence>
<organism evidence="13 16">
    <name type="scientific">Adineta steineri</name>
    <dbReference type="NCBI Taxonomy" id="433720"/>
    <lineage>
        <taxon>Eukaryota</taxon>
        <taxon>Metazoa</taxon>
        <taxon>Spiralia</taxon>
        <taxon>Gnathifera</taxon>
        <taxon>Rotifera</taxon>
        <taxon>Eurotatoria</taxon>
        <taxon>Bdelloidea</taxon>
        <taxon>Adinetida</taxon>
        <taxon>Adinetidae</taxon>
        <taxon>Adineta</taxon>
    </lineage>
</organism>
<keyword evidence="15" id="KW-1185">Reference proteome</keyword>
<feature type="binding site" evidence="9">
    <location>
        <position position="309"/>
    </location>
    <ligand>
        <name>Zn(2+)</name>
        <dbReference type="ChEBI" id="CHEBI:29105"/>
    </ligand>
</feature>
<dbReference type="PIRSF" id="PIRSF037125">
    <property type="entry name" value="D-site_20S_pre-rRNA_nuclease"/>
    <property type="match status" value="1"/>
</dbReference>
<evidence type="ECO:0000313" key="14">
    <source>
        <dbReference type="EMBL" id="CAF1637320.1"/>
    </source>
</evidence>
<dbReference type="CDD" id="cd09876">
    <property type="entry name" value="PIN_Nob1-like"/>
    <property type="match status" value="1"/>
</dbReference>
<dbReference type="InterPro" id="IPR017117">
    <property type="entry name" value="Nob1_euk"/>
</dbReference>
<evidence type="ECO:0000259" key="11">
    <source>
        <dbReference type="Pfam" id="PF08772"/>
    </source>
</evidence>
<evidence type="ECO:0000256" key="5">
    <source>
        <dbReference type="ARBA" id="ARBA00022801"/>
    </source>
</evidence>
<dbReference type="PANTHER" id="PTHR12814:SF2">
    <property type="entry name" value="RNA-BINDING PROTEIN NOB1"/>
    <property type="match status" value="1"/>
</dbReference>
<feature type="region of interest" description="Disordered" evidence="10">
    <location>
        <begin position="319"/>
        <end position="373"/>
    </location>
</feature>
<evidence type="ECO:0000256" key="4">
    <source>
        <dbReference type="ARBA" id="ARBA00022723"/>
    </source>
</evidence>
<feature type="region of interest" description="Disordered" evidence="10">
    <location>
        <begin position="144"/>
        <end position="194"/>
    </location>
</feature>
<comment type="similarity">
    <text evidence="2 8">Belongs to the NOB1 family.</text>
</comment>
<evidence type="ECO:0000313" key="15">
    <source>
        <dbReference type="Proteomes" id="UP000663832"/>
    </source>
</evidence>
<evidence type="ECO:0000256" key="1">
    <source>
        <dbReference type="ARBA" id="ARBA00004123"/>
    </source>
</evidence>
<feature type="compositionally biased region" description="Acidic residues" evidence="10">
    <location>
        <begin position="169"/>
        <end position="194"/>
    </location>
</feature>
<dbReference type="FunFam" id="3.40.50.1010:FF:000020">
    <property type="entry name" value="20S-pre-rRNA D-site endonuclease NOB1"/>
    <property type="match status" value="1"/>
</dbReference>
<evidence type="ECO:0000256" key="3">
    <source>
        <dbReference type="ARBA" id="ARBA00022722"/>
    </source>
</evidence>
<dbReference type="InterPro" id="IPR036283">
    <property type="entry name" value="NOB1_Zf-like_sf"/>
</dbReference>
<comment type="function">
    <text evidence="8">May play a role in mRNA degradation.</text>
</comment>
<dbReference type="Proteomes" id="UP000663832">
    <property type="component" value="Unassembled WGS sequence"/>
</dbReference>
<dbReference type="GO" id="GO:0030490">
    <property type="term" value="P:maturation of SSU-rRNA"/>
    <property type="evidence" value="ECO:0007669"/>
    <property type="project" value="TreeGrafter"/>
</dbReference>
<evidence type="ECO:0000256" key="6">
    <source>
        <dbReference type="ARBA" id="ARBA00022833"/>
    </source>
</evidence>
<dbReference type="InterPro" id="IPR039907">
    <property type="entry name" value="NOB1"/>
</dbReference>
<name>A0A815REJ5_9BILA</name>
<dbReference type="EMBL" id="CAJNOM010002764">
    <property type="protein sequence ID" value="CAF1637320.1"/>
    <property type="molecule type" value="Genomic_DNA"/>
</dbReference>
<keyword evidence="4 8" id="KW-0479">Metal-binding</keyword>